<evidence type="ECO:0000313" key="3">
    <source>
        <dbReference type="Proteomes" id="UP000252706"/>
    </source>
</evidence>
<dbReference type="Proteomes" id="UP000252706">
    <property type="component" value="Unassembled WGS sequence"/>
</dbReference>
<organism evidence="2 3">
    <name type="scientific">Phaeobacter gallaeciensis</name>
    <dbReference type="NCBI Taxonomy" id="60890"/>
    <lineage>
        <taxon>Bacteria</taxon>
        <taxon>Pseudomonadati</taxon>
        <taxon>Pseudomonadota</taxon>
        <taxon>Alphaproteobacteria</taxon>
        <taxon>Rhodobacterales</taxon>
        <taxon>Roseobacteraceae</taxon>
        <taxon>Phaeobacter</taxon>
    </lineage>
</organism>
<evidence type="ECO:0000313" key="2">
    <source>
        <dbReference type="EMBL" id="RBW55918.1"/>
    </source>
</evidence>
<sequence>MEEALNARNGHLLPDMAEGVVDFTYGRQYAGSGLPPHDTHHTKRTLEQPQRKLTSSAELPSDQKTCCKGFAKTAFHAASQRSQAVFLDRKAKFAKYTNCAMRPYRLT</sequence>
<dbReference type="EMBL" id="QOCE01000028">
    <property type="protein sequence ID" value="RBW55918.1"/>
    <property type="molecule type" value="Genomic_DNA"/>
</dbReference>
<reference evidence="2 3" key="1">
    <citation type="submission" date="2018-07" db="EMBL/GenBank/DDBJ databases">
        <title>Modular assembly of carbohydrate-degrading microbial communities in the ocean.</title>
        <authorList>
            <person name="Enke T.N."/>
            <person name="Datta M.S."/>
            <person name="Schwartzman J.A."/>
            <person name="Cermak N."/>
            <person name="Schmitz D.A."/>
            <person name="Barrere J."/>
            <person name="Cordero O.X."/>
        </authorList>
    </citation>
    <scope>NUCLEOTIDE SEQUENCE [LARGE SCALE GENOMIC DNA]</scope>
    <source>
        <strain evidence="2 3">C3M10</strain>
    </source>
</reference>
<gene>
    <name evidence="2" type="ORF">DS909_09810</name>
</gene>
<feature type="compositionally biased region" description="Polar residues" evidence="1">
    <location>
        <begin position="51"/>
        <end position="60"/>
    </location>
</feature>
<accession>A0A366X471</accession>
<evidence type="ECO:0000256" key="1">
    <source>
        <dbReference type="SAM" id="MobiDB-lite"/>
    </source>
</evidence>
<proteinExistence type="predicted"/>
<dbReference type="AlphaFoldDB" id="A0A366X471"/>
<feature type="region of interest" description="Disordered" evidence="1">
    <location>
        <begin position="31"/>
        <end position="60"/>
    </location>
</feature>
<comment type="caution">
    <text evidence="2">The sequence shown here is derived from an EMBL/GenBank/DDBJ whole genome shotgun (WGS) entry which is preliminary data.</text>
</comment>
<name>A0A366X471_9RHOB</name>
<protein>
    <submittedName>
        <fullName evidence="2">Uncharacterized protein</fullName>
    </submittedName>
</protein>